<dbReference type="PANTHER" id="PTHR12677:SF59">
    <property type="entry name" value="GOLGI APPARATUS MEMBRANE PROTEIN TVP38-RELATED"/>
    <property type="match status" value="1"/>
</dbReference>
<feature type="transmembrane region" description="Helical" evidence="6">
    <location>
        <begin position="176"/>
        <end position="194"/>
    </location>
</feature>
<evidence type="ECO:0000313" key="9">
    <source>
        <dbReference type="Proteomes" id="UP000310636"/>
    </source>
</evidence>
<dbReference type="EMBL" id="SSOB01000003">
    <property type="protein sequence ID" value="THF83766.1"/>
    <property type="molecule type" value="Genomic_DNA"/>
</dbReference>
<feature type="transmembrane region" description="Helical" evidence="6">
    <location>
        <begin position="69"/>
        <end position="90"/>
    </location>
</feature>
<keyword evidence="4 6" id="KW-1133">Transmembrane helix</keyword>
<evidence type="ECO:0000256" key="6">
    <source>
        <dbReference type="RuleBase" id="RU366058"/>
    </source>
</evidence>
<dbReference type="InterPro" id="IPR032816">
    <property type="entry name" value="VTT_dom"/>
</dbReference>
<keyword evidence="3 6" id="KW-0812">Transmembrane</keyword>
<keyword evidence="2 6" id="KW-1003">Cell membrane</keyword>
<evidence type="ECO:0000313" key="8">
    <source>
        <dbReference type="EMBL" id="THF83766.1"/>
    </source>
</evidence>
<evidence type="ECO:0000256" key="2">
    <source>
        <dbReference type="ARBA" id="ARBA00022475"/>
    </source>
</evidence>
<feature type="domain" description="VTT" evidence="7">
    <location>
        <begin position="49"/>
        <end position="167"/>
    </location>
</feature>
<dbReference type="InterPro" id="IPR015414">
    <property type="entry name" value="TMEM64"/>
</dbReference>
<reference evidence="8 9" key="1">
    <citation type="submission" date="2019-04" db="EMBL/GenBank/DDBJ databases">
        <title>Cohnella sp. nov. isolated from preserved vegetables.</title>
        <authorList>
            <person name="Lin S.-Y."/>
            <person name="Hung M.-H."/>
            <person name="Young C.-C."/>
        </authorList>
    </citation>
    <scope>NUCLEOTIDE SEQUENCE [LARGE SCALE GENOMIC DNA]</scope>
    <source>
        <strain evidence="8 9">CC-MHH1044</strain>
    </source>
</reference>
<keyword evidence="5 6" id="KW-0472">Membrane</keyword>
<gene>
    <name evidence="8" type="ORF">E6C55_03515</name>
</gene>
<proteinExistence type="inferred from homology"/>
<dbReference type="OrthoDB" id="2381682at2"/>
<evidence type="ECO:0000256" key="5">
    <source>
        <dbReference type="ARBA" id="ARBA00023136"/>
    </source>
</evidence>
<feature type="transmembrane region" description="Helical" evidence="6">
    <location>
        <begin position="147"/>
        <end position="164"/>
    </location>
</feature>
<organism evidence="8 9">
    <name type="scientific">Cohnella fermenti</name>
    <dbReference type="NCBI Taxonomy" id="2565925"/>
    <lineage>
        <taxon>Bacteria</taxon>
        <taxon>Bacillati</taxon>
        <taxon>Bacillota</taxon>
        <taxon>Bacilli</taxon>
        <taxon>Bacillales</taxon>
        <taxon>Paenibacillaceae</taxon>
        <taxon>Cohnella</taxon>
    </lineage>
</organism>
<dbReference type="GO" id="GO:0005886">
    <property type="term" value="C:plasma membrane"/>
    <property type="evidence" value="ECO:0007669"/>
    <property type="project" value="UniProtKB-SubCell"/>
</dbReference>
<evidence type="ECO:0000259" key="7">
    <source>
        <dbReference type="Pfam" id="PF09335"/>
    </source>
</evidence>
<dbReference type="PANTHER" id="PTHR12677">
    <property type="entry name" value="GOLGI APPARATUS MEMBRANE PROTEIN TVP38-RELATED"/>
    <property type="match status" value="1"/>
</dbReference>
<sequence length="203" mass="21922">MRRVCAIAAALVAAGFVAAYRNELLAFLGEADYAVVYLIALALVLVPAVPYKVVIATLGYALGPLAGALVSWLAATTASLLVFALARYLFREPASRYLGRFSGTAKLAEAMERRPFLAVLTVRLIPVLPQALVNVYPALTRIGIGPYLLASALGKIPSILLFAYLGKDMFSDPSSFLLFLAAYALVFLIGYGGYRRWAREKRA</sequence>
<comment type="similarity">
    <text evidence="6">Belongs to the TVP38/TMEM64 family.</text>
</comment>
<accession>A0A4S4C752</accession>
<evidence type="ECO:0000256" key="1">
    <source>
        <dbReference type="ARBA" id="ARBA00004651"/>
    </source>
</evidence>
<dbReference type="RefSeq" id="WP_136368395.1">
    <property type="nucleotide sequence ID" value="NZ_SSOB01000003.1"/>
</dbReference>
<evidence type="ECO:0000256" key="3">
    <source>
        <dbReference type="ARBA" id="ARBA00022692"/>
    </source>
</evidence>
<keyword evidence="9" id="KW-1185">Reference proteome</keyword>
<feature type="transmembrane region" description="Helical" evidence="6">
    <location>
        <begin position="116"/>
        <end position="135"/>
    </location>
</feature>
<dbReference type="AlphaFoldDB" id="A0A4S4C752"/>
<comment type="subcellular location">
    <subcellularLocation>
        <location evidence="1 6">Cell membrane</location>
        <topology evidence="1 6">Multi-pass membrane protein</topology>
    </subcellularLocation>
</comment>
<dbReference type="Proteomes" id="UP000310636">
    <property type="component" value="Unassembled WGS sequence"/>
</dbReference>
<dbReference type="Pfam" id="PF09335">
    <property type="entry name" value="VTT_dom"/>
    <property type="match status" value="1"/>
</dbReference>
<name>A0A4S4C752_9BACL</name>
<comment type="caution">
    <text evidence="8">The sequence shown here is derived from an EMBL/GenBank/DDBJ whole genome shotgun (WGS) entry which is preliminary data.</text>
</comment>
<protein>
    <recommendedName>
        <fullName evidence="6">TVP38/TMEM64 family membrane protein</fullName>
    </recommendedName>
</protein>
<feature type="transmembrane region" description="Helical" evidence="6">
    <location>
        <begin position="35"/>
        <end position="62"/>
    </location>
</feature>
<evidence type="ECO:0000256" key="4">
    <source>
        <dbReference type="ARBA" id="ARBA00022989"/>
    </source>
</evidence>